<evidence type="ECO:0000313" key="1">
    <source>
        <dbReference type="EMBL" id="SNR76295.1"/>
    </source>
</evidence>
<gene>
    <name evidence="1" type="ORF">SAMN04488009_3643</name>
</gene>
<sequence>NVDDADNVIGNEYNTGSGITNGTLEITDGGGTESVNLISTNADNDLAFGTDGALYLNVASVTISETITTLADNGDGSFTYTNENGAPVSFQASTITDNGNGTSTIGLADGGTITVDNDGVDNVDDADNDPTNENQTVSAGTGISVNQVGQNFEVTNTAPDQTVSIADGGNGNVTVGGTYPNFTIDVPDATVDTDDQDLSSAVVTANESVEIQITDGNNTTIDIRDADSDATNEYNTAFGISGSNLRLTDGGGNLDVPLSSLGTDEQDLSSAVVTANESVEIQITNGNNTTIDIRDADSDPTNENQTVSAGTGISVNQVGQNFEVTNTAPDQTVSIADGGNGNVTVGGTYPNFTIDVPDATVDTDDQDLSSAVVTANESVEIQITDGNNTTIDIRDADSDATNEIQDLQFTGGVISLTDDPGATTIDLSNYDTNASDDFDGQWSSLTGVPAGFADNVDNVDDADNDATNEYNTAFGISGSNLRLTDGGGNLDVPLSSLGTDEQDLSSAVVTANESVEIQITNGNNTTIDIRDADSSTTNEINTAFNVASGNLNITDSNGTLSVPLSSIDTDDQTLTLTGNTLAISEGNSVNLSGFANTDNQNLSNTVITPNESVRVNISGGTNTTIDIRDADSDATNEYNTAFGISGSNLRLTDGGGNLDVPLSALGTDEQDLSSSVVTANESVEIQITNGNNTTIDIRDADSDPSNEIQVLSRSGTTLLLSNGGGSVSIADNDNNSSNEIQTLTSTDGSVTITPSGINYNLSVPAVEETVVTAGTDISVTGDGSAATPYVISNTRPNIFYPPSIAVDVATTGTGRTIDLHAEYLAQYGTPSVASAGAPAAIPTYANNELYYYVTYYDTTVFANVSVNALGIMSYDVISTPTDYNTLINVVFVAQ</sequence>
<proteinExistence type="predicted"/>
<organism evidence="1 2">
    <name type="scientific">Maribacter sedimenticola</name>
    <dbReference type="NCBI Taxonomy" id="228956"/>
    <lineage>
        <taxon>Bacteria</taxon>
        <taxon>Pseudomonadati</taxon>
        <taxon>Bacteroidota</taxon>
        <taxon>Flavobacteriia</taxon>
        <taxon>Flavobacteriales</taxon>
        <taxon>Flavobacteriaceae</taxon>
        <taxon>Maribacter</taxon>
    </lineage>
</organism>
<keyword evidence="2" id="KW-1185">Reference proteome</keyword>
<accession>A0ABY1SLI7</accession>
<feature type="non-terminal residue" evidence="1">
    <location>
        <position position="1"/>
    </location>
</feature>
<name>A0ABY1SLI7_9FLAO</name>
<dbReference type="RefSeq" id="WP_179213224.1">
    <property type="nucleotide sequence ID" value="NZ_FZNV01000009.1"/>
</dbReference>
<reference evidence="1 2" key="1">
    <citation type="submission" date="2017-06" db="EMBL/GenBank/DDBJ databases">
        <authorList>
            <person name="Varghese N."/>
            <person name="Submissions S."/>
        </authorList>
    </citation>
    <scope>NUCLEOTIDE SEQUENCE [LARGE SCALE GENOMIC DNA]</scope>
    <source>
        <strain evidence="1 2">DSM 19840</strain>
    </source>
</reference>
<comment type="caution">
    <text evidence="1">The sequence shown here is derived from an EMBL/GenBank/DDBJ whole genome shotgun (WGS) entry which is preliminary data.</text>
</comment>
<dbReference type="Proteomes" id="UP000198337">
    <property type="component" value="Unassembled WGS sequence"/>
</dbReference>
<protein>
    <submittedName>
        <fullName evidence="1">Uncharacterized protein</fullName>
    </submittedName>
</protein>
<dbReference type="EMBL" id="FZNV01000009">
    <property type="protein sequence ID" value="SNR76295.1"/>
    <property type="molecule type" value="Genomic_DNA"/>
</dbReference>
<evidence type="ECO:0000313" key="2">
    <source>
        <dbReference type="Proteomes" id="UP000198337"/>
    </source>
</evidence>